<evidence type="ECO:0000256" key="2">
    <source>
        <dbReference type="SAM" id="MobiDB-lite"/>
    </source>
</evidence>
<evidence type="ECO:0000256" key="3">
    <source>
        <dbReference type="SAM" id="Phobius"/>
    </source>
</evidence>
<dbReference type="SUPFAM" id="SSF53335">
    <property type="entry name" value="S-adenosyl-L-methionine-dependent methyltransferases"/>
    <property type="match status" value="1"/>
</dbReference>
<dbReference type="InterPro" id="IPR051038">
    <property type="entry name" value="RMT2/GAMT_Mtase"/>
</dbReference>
<feature type="repeat" description="ANK" evidence="1">
    <location>
        <begin position="59"/>
        <end position="84"/>
    </location>
</feature>
<keyword evidence="3" id="KW-1133">Transmembrane helix</keyword>
<protein>
    <submittedName>
        <fullName evidence="4">Uncharacterized protein</fullName>
    </submittedName>
</protein>
<evidence type="ECO:0000256" key="1">
    <source>
        <dbReference type="PROSITE-ProRule" id="PRU00023"/>
    </source>
</evidence>
<dbReference type="InterPro" id="IPR036770">
    <property type="entry name" value="Ankyrin_rpt-contain_sf"/>
</dbReference>
<proteinExistence type="predicted"/>
<dbReference type="PANTHER" id="PTHR32379:SF1">
    <property type="entry name" value="GUANIDINOACETATE N-METHYLTRANSFERASE"/>
    <property type="match status" value="1"/>
</dbReference>
<name>A0A4S4LUI1_9AGAM</name>
<keyword evidence="3" id="KW-0472">Membrane</keyword>
<evidence type="ECO:0000313" key="5">
    <source>
        <dbReference type="Proteomes" id="UP000310158"/>
    </source>
</evidence>
<dbReference type="AlphaFoldDB" id="A0A4S4LUI1"/>
<dbReference type="OrthoDB" id="19014at2759"/>
<evidence type="ECO:0000313" key="4">
    <source>
        <dbReference type="EMBL" id="THH15945.1"/>
    </source>
</evidence>
<feature type="compositionally biased region" description="Acidic residues" evidence="2">
    <location>
        <begin position="474"/>
        <end position="527"/>
    </location>
</feature>
<comment type="caution">
    <text evidence="4">The sequence shown here is derived from an EMBL/GenBank/DDBJ whole genome shotgun (WGS) entry which is preliminary data.</text>
</comment>
<feature type="transmembrane region" description="Helical" evidence="3">
    <location>
        <begin position="232"/>
        <end position="251"/>
    </location>
</feature>
<dbReference type="SUPFAM" id="SSF48403">
    <property type="entry name" value="Ankyrin repeat"/>
    <property type="match status" value="1"/>
</dbReference>
<dbReference type="EMBL" id="SGPL01000182">
    <property type="protein sequence ID" value="THH15945.1"/>
    <property type="molecule type" value="Genomic_DNA"/>
</dbReference>
<dbReference type="InterPro" id="IPR002110">
    <property type="entry name" value="Ankyrin_rpt"/>
</dbReference>
<dbReference type="PANTHER" id="PTHR32379">
    <property type="entry name" value="GUANIDINOACETATE N-METHYLTRANSFERASE"/>
    <property type="match status" value="1"/>
</dbReference>
<keyword evidence="3" id="KW-0812">Transmembrane</keyword>
<keyword evidence="1" id="KW-0040">ANK repeat</keyword>
<dbReference type="Pfam" id="PF12796">
    <property type="entry name" value="Ank_2"/>
    <property type="match status" value="1"/>
</dbReference>
<dbReference type="GO" id="GO:0005634">
    <property type="term" value="C:nucleus"/>
    <property type="evidence" value="ECO:0007669"/>
    <property type="project" value="TreeGrafter"/>
</dbReference>
<dbReference type="GO" id="GO:0005737">
    <property type="term" value="C:cytoplasm"/>
    <property type="evidence" value="ECO:0007669"/>
    <property type="project" value="TreeGrafter"/>
</dbReference>
<sequence>MSDEEYAEYVEQERDIQFEKILEQSLSPSRLLLDTPGPVERLDELYAAGAELEARDPFTGDTPLTNAVQYGSITAAKWLLSKGAPWWRSNGGKRNSLHIAWFEGEPEMIKLIYEWAVEIEYKHFYGPVKTYDECHPIDRTRHNKIFLKEPCFYMELDPDGRGGGRILDDGGACILRPLPGHTVGGEGEEPKVQVEKIMVSGRGSGVMMDWELPIMEESARQLMEGLPEGASVLNIGFGLGLVCVSFFMLLVRPVFSNYMLNCPFIRGFVFIRMRQIDAAIQKYKPARHVILEPQRNALIEMQKTGWHKKPGVEIFQATWQDILRGSADAAAEGKVYNDMGEEFEIGTFDAIYFDTFEESYRDHLEFFRHVPRLLKGPHARFSFFHGVGQNDPAWAKVFTEVVERHLNDLGMNTQWTEVDIDRRRYWNGFVENPRPAPDVQRLVPLCMLAPTVPRTFVERDAVRFGELVCVDAVSEDSGDDSSSENSDDYAVSEDSGDDASSEDSDDDAGSEASDDYAISEDSDDDVQDGGPASERGRSASKKSEFEMPVA</sequence>
<dbReference type="PROSITE" id="PS50088">
    <property type="entry name" value="ANK_REPEAT"/>
    <property type="match status" value="1"/>
</dbReference>
<dbReference type="Proteomes" id="UP000310158">
    <property type="component" value="Unassembled WGS sequence"/>
</dbReference>
<dbReference type="GO" id="GO:0008757">
    <property type="term" value="F:S-adenosylmethionine-dependent methyltransferase activity"/>
    <property type="evidence" value="ECO:0007669"/>
    <property type="project" value="TreeGrafter"/>
</dbReference>
<dbReference type="PROSITE" id="PS50297">
    <property type="entry name" value="ANK_REP_REGION"/>
    <property type="match status" value="1"/>
</dbReference>
<gene>
    <name evidence="4" type="ORF">EW146_g4617</name>
</gene>
<dbReference type="Gene3D" id="3.40.50.150">
    <property type="entry name" value="Vaccinia Virus protein VP39"/>
    <property type="match status" value="2"/>
</dbReference>
<dbReference type="InterPro" id="IPR029063">
    <property type="entry name" value="SAM-dependent_MTases_sf"/>
</dbReference>
<organism evidence="4 5">
    <name type="scientific">Bondarzewia mesenterica</name>
    <dbReference type="NCBI Taxonomy" id="1095465"/>
    <lineage>
        <taxon>Eukaryota</taxon>
        <taxon>Fungi</taxon>
        <taxon>Dikarya</taxon>
        <taxon>Basidiomycota</taxon>
        <taxon>Agaricomycotina</taxon>
        <taxon>Agaricomycetes</taxon>
        <taxon>Russulales</taxon>
        <taxon>Bondarzewiaceae</taxon>
        <taxon>Bondarzewia</taxon>
    </lineage>
</organism>
<feature type="compositionally biased region" description="Basic and acidic residues" evidence="2">
    <location>
        <begin position="534"/>
        <end position="550"/>
    </location>
</feature>
<keyword evidence="5" id="KW-1185">Reference proteome</keyword>
<dbReference type="Gene3D" id="1.25.40.20">
    <property type="entry name" value="Ankyrin repeat-containing domain"/>
    <property type="match status" value="1"/>
</dbReference>
<feature type="region of interest" description="Disordered" evidence="2">
    <location>
        <begin position="474"/>
        <end position="550"/>
    </location>
</feature>
<accession>A0A4S4LUI1</accession>
<reference evidence="4 5" key="1">
    <citation type="submission" date="2019-02" db="EMBL/GenBank/DDBJ databases">
        <title>Genome sequencing of the rare red list fungi Bondarzewia mesenterica.</title>
        <authorList>
            <person name="Buettner E."/>
            <person name="Kellner H."/>
        </authorList>
    </citation>
    <scope>NUCLEOTIDE SEQUENCE [LARGE SCALE GENOMIC DNA]</scope>
    <source>
        <strain evidence="4 5">DSM 108281</strain>
    </source>
</reference>